<evidence type="ECO:0000313" key="4">
    <source>
        <dbReference type="Proteomes" id="UP001470230"/>
    </source>
</evidence>
<evidence type="ECO:0000256" key="1">
    <source>
        <dbReference type="SAM" id="Coils"/>
    </source>
</evidence>
<feature type="coiled-coil region" evidence="1">
    <location>
        <begin position="788"/>
        <end position="892"/>
    </location>
</feature>
<comment type="caution">
    <text evidence="3">The sequence shown here is derived from an EMBL/GenBank/DDBJ whole genome shotgun (WGS) entry which is preliminary data.</text>
</comment>
<dbReference type="EMBL" id="JAPFFF010000011">
    <property type="protein sequence ID" value="KAK8877953.1"/>
    <property type="molecule type" value="Genomic_DNA"/>
</dbReference>
<evidence type="ECO:0000313" key="3">
    <source>
        <dbReference type="EMBL" id="KAK8877953.1"/>
    </source>
</evidence>
<feature type="region of interest" description="Disordered" evidence="2">
    <location>
        <begin position="1040"/>
        <end position="1065"/>
    </location>
</feature>
<keyword evidence="1" id="KW-0175">Coiled coil</keyword>
<organism evidence="3 4">
    <name type="scientific">Tritrichomonas musculus</name>
    <dbReference type="NCBI Taxonomy" id="1915356"/>
    <lineage>
        <taxon>Eukaryota</taxon>
        <taxon>Metamonada</taxon>
        <taxon>Parabasalia</taxon>
        <taxon>Tritrichomonadida</taxon>
        <taxon>Tritrichomonadidae</taxon>
        <taxon>Tritrichomonas</taxon>
    </lineage>
</organism>
<keyword evidence="4" id="KW-1185">Reference proteome</keyword>
<sequence>MQHKAGVYYRKPMQSKSNIPVKKFGSDAYSAAPEQKKKDNTISQYAVITSASLQEQRQLYDDILNIKKEYDSEIEQITLENRNINDIFLSFSSKWIQNLDNKINITNSSLDDAMSIFNSIILRFESRFNQFRDSYASINEENQNLKIQVLNEKKLWQTKSNECEQLKKELESYRTQSKNENQDFSNLQLANQQLENQLMLLQNKFSSLNTDYSNIQDQYSKLNDLNIALQNETKEKDNIINDLKLQIETNKDLSSVFDMNQQNLIKENKILKEKLDVSYQMTELLKNSSNDSSELQKKTKEIENLRNLINAKDLEIEQLKNQMYDFEKKGSSDNNDHIDAFQEQIAIRDQRIDELNDELEQKNKKINDLTNQLNQGDSLQDFVDSLSKIADDNEQSKALRDQIKQKDDIIEALRDQINLKDEELNSLKEVSNEISDKNNLIDKKDALINNLQQHIEKMSNEITSKIDSIEELQLNNKDQEETISNLSVRLDEKDQMIDNLESQITTCKKEIENYEKENIEMKSQIDSVTTLMHTMETRNKELESTSSNEREILNEEISQLKQKCHMLDLQNEEKQSLINEKESQIEVLTSRQESYMQKLKEGDQLAIENEILKTDFEGQKQKLEATILEKEKIEKKISLIQEENSKISLEFSQVEYDKNKLLEKVQEYEIKFDKNLEEEKNQLSQYVKELEEQILILNVKSQKATLLENQIKNYDNEVNNLKMMLDTYKKVNEVLQEKLDQSNKQNNELISRIANENKSQFNQMTTNPTQKCTIACSPFKFDNGSNFSSNDDNQYQEILNENNNLKKEIEKWMKIVNMLKNNIHNVETDRNFYQSECGKLNSMLSTNDYDQDVSNRIIKEKDNEISQLNINCENLRNEISKTLMEKKELNESFKSVSLKLTSAEHSYEDLRNQYRIFFEQLSNILHKNTEQEIIFHVIYLINSSRNLKANNENQYSAKIQYHSMSHIYNIESKLREIIQKMNLTISSFTRIDRKIQLTSRKLKFQKESQIANKIGRQIPATERKKALSPLINRSIRSEESLDIPRKGPNRNDWHFNQRSDPSNFGDITPKVKKLIYT</sequence>
<gene>
    <name evidence="3" type="ORF">M9Y10_004716</name>
</gene>
<proteinExistence type="predicted"/>
<reference evidence="3 4" key="1">
    <citation type="submission" date="2024-04" db="EMBL/GenBank/DDBJ databases">
        <title>Tritrichomonas musculus Genome.</title>
        <authorList>
            <person name="Alves-Ferreira E."/>
            <person name="Grigg M."/>
            <person name="Lorenzi H."/>
            <person name="Galac M."/>
        </authorList>
    </citation>
    <scope>NUCLEOTIDE SEQUENCE [LARGE SCALE GENOMIC DNA]</scope>
    <source>
        <strain evidence="3 4">EAF2021</strain>
    </source>
</reference>
<dbReference type="Gene3D" id="1.10.287.1490">
    <property type="match status" value="1"/>
</dbReference>
<name>A0ABR2JK76_9EUKA</name>
<feature type="coiled-coil region" evidence="1">
    <location>
        <begin position="156"/>
        <end position="242"/>
    </location>
</feature>
<evidence type="ECO:0000256" key="2">
    <source>
        <dbReference type="SAM" id="MobiDB-lite"/>
    </source>
</evidence>
<dbReference type="Proteomes" id="UP001470230">
    <property type="component" value="Unassembled WGS sequence"/>
</dbReference>
<feature type="coiled-coil region" evidence="1">
    <location>
        <begin position="285"/>
        <end position="759"/>
    </location>
</feature>
<accession>A0ABR2JK76</accession>
<feature type="compositionally biased region" description="Basic and acidic residues" evidence="2">
    <location>
        <begin position="1040"/>
        <end position="1057"/>
    </location>
</feature>
<protein>
    <submittedName>
        <fullName evidence="3">Uncharacterized protein</fullName>
    </submittedName>
</protein>